<dbReference type="InterPro" id="IPR036653">
    <property type="entry name" value="CinA-like_C"/>
</dbReference>
<dbReference type="InterPro" id="IPR008136">
    <property type="entry name" value="CinA_C"/>
</dbReference>
<accession>A0ABM8Q3U4</accession>
<dbReference type="Proteomes" id="UP000789803">
    <property type="component" value="Unassembled WGS sequence"/>
</dbReference>
<comment type="caution">
    <text evidence="2">The sequence shown here is derived from an EMBL/GenBank/DDBJ whole genome shotgun (WGS) entry which is preliminary data.</text>
</comment>
<evidence type="ECO:0000313" key="2">
    <source>
        <dbReference type="EMBL" id="CAD7287549.1"/>
    </source>
</evidence>
<dbReference type="Gene3D" id="3.90.950.20">
    <property type="entry name" value="CinA-like"/>
    <property type="match status" value="1"/>
</dbReference>
<evidence type="ECO:0000259" key="1">
    <source>
        <dbReference type="Pfam" id="PF02464"/>
    </source>
</evidence>
<reference evidence="2 3" key="1">
    <citation type="submission" date="2020-11" db="EMBL/GenBank/DDBJ databases">
        <authorList>
            <person name="Peeters C."/>
        </authorList>
    </citation>
    <scope>NUCLEOTIDE SEQUENCE [LARGE SCALE GENOMIC DNA]</scope>
    <source>
        <strain evidence="2 3">LMG 7974</strain>
    </source>
</reference>
<dbReference type="EMBL" id="CAJHOF010000003">
    <property type="protein sequence ID" value="CAD7287549.1"/>
    <property type="molecule type" value="Genomic_DNA"/>
</dbReference>
<evidence type="ECO:0000313" key="3">
    <source>
        <dbReference type="Proteomes" id="UP000789803"/>
    </source>
</evidence>
<sequence>MRHKLMILGDDIRINTALKEYVFARYEEKFGEISEIVFVSKKSNELLFAVQNHIQDIDALSIVASSENYDIMAKILATLSDDVLELKDENTLAAKNAINFKNGSFLIRLNQTYINLIRTNSCNEMSEILIDFSGDIRYFNLYDVDLNSAKILLEPLLDPYKVQIELSEILPNLVLVRCESEKFGSIGGFLLAVKNLFSNKFIDDGDIVRYMANKLIQKGLKITFAESCTAGMCAASFARFAGVSAAFDGSLVTYANRIKSEWLGVSNEILQTYGAVSSECMQSMLNGALASSDADFALAISGVAGPGGGSEEKPVGMVYVGAMDKSGNLDIKKLHLKGDRNYIRSQSVLHAYCVLLGLRDDLFFD</sequence>
<gene>
    <name evidence="2" type="primary">cinA</name>
    <name evidence="2" type="ORF">LMG7974_00428</name>
</gene>
<dbReference type="SUPFAM" id="SSF142433">
    <property type="entry name" value="CinA-like"/>
    <property type="match status" value="1"/>
</dbReference>
<dbReference type="NCBIfam" id="TIGR00199">
    <property type="entry name" value="PncC_domain"/>
    <property type="match status" value="1"/>
</dbReference>
<dbReference type="RefSeq" id="WP_229932250.1">
    <property type="nucleotide sequence ID" value="NZ_CAJHOF010000003.1"/>
</dbReference>
<protein>
    <submittedName>
        <fullName evidence="2">Competence-damage inducible protein</fullName>
    </submittedName>
</protein>
<proteinExistence type="predicted"/>
<feature type="domain" description="CinA C-terminal" evidence="1">
    <location>
        <begin position="210"/>
        <end position="356"/>
    </location>
</feature>
<name>A0ABM8Q3U4_9BACT</name>
<keyword evidence="3" id="KW-1185">Reference proteome</keyword>
<organism evidence="2 3">
    <name type="scientific">Campylobacter majalis</name>
    <dbReference type="NCBI Taxonomy" id="2790656"/>
    <lineage>
        <taxon>Bacteria</taxon>
        <taxon>Pseudomonadati</taxon>
        <taxon>Campylobacterota</taxon>
        <taxon>Epsilonproteobacteria</taxon>
        <taxon>Campylobacterales</taxon>
        <taxon>Campylobacteraceae</taxon>
        <taxon>Campylobacter</taxon>
    </lineage>
</organism>
<dbReference type="Pfam" id="PF02464">
    <property type="entry name" value="CinA"/>
    <property type="match status" value="1"/>
</dbReference>